<gene>
    <name evidence="2" type="ORF">BGAL_0094g00190</name>
</gene>
<evidence type="ECO:0000313" key="2">
    <source>
        <dbReference type="EMBL" id="THV51939.1"/>
    </source>
</evidence>
<dbReference type="Gene3D" id="2.130.10.10">
    <property type="entry name" value="YVTN repeat-like/Quinoprotein amine dehydrogenase"/>
    <property type="match status" value="1"/>
</dbReference>
<reference evidence="2 3" key="1">
    <citation type="submission" date="2017-12" db="EMBL/GenBank/DDBJ databases">
        <title>Comparative genomics of Botrytis spp.</title>
        <authorList>
            <person name="Valero-Jimenez C.A."/>
            <person name="Tapia P."/>
            <person name="Veloso J."/>
            <person name="Silva-Moreno E."/>
            <person name="Staats M."/>
            <person name="Valdes J.H."/>
            <person name="Van Kan J.A.L."/>
        </authorList>
    </citation>
    <scope>NUCLEOTIDE SEQUENCE [LARGE SCALE GENOMIC DNA]</scope>
    <source>
        <strain evidence="2 3">MUCL435</strain>
    </source>
</reference>
<keyword evidence="3" id="KW-1185">Reference proteome</keyword>
<dbReference type="PANTHER" id="PTHR30344:SF1">
    <property type="entry name" value="6-PHOSPHOGLUCONOLACTONASE"/>
    <property type="match status" value="1"/>
</dbReference>
<protein>
    <recommendedName>
        <fullName evidence="4">3-carboxymuconate cyclase</fullName>
    </recommendedName>
</protein>
<comment type="similarity">
    <text evidence="1">Belongs to the cycloisomerase 2 family.</text>
</comment>
<dbReference type="InterPro" id="IPR019405">
    <property type="entry name" value="Lactonase_7-beta_prop"/>
</dbReference>
<evidence type="ECO:0000256" key="1">
    <source>
        <dbReference type="ARBA" id="ARBA00005564"/>
    </source>
</evidence>
<evidence type="ECO:0008006" key="4">
    <source>
        <dbReference type="Google" id="ProtNLM"/>
    </source>
</evidence>
<name>A0A4S8RC24_9HELO</name>
<proteinExistence type="inferred from homology"/>
<accession>A0A4S8RC24</accession>
<sequence length="411" mass="43690">MRFHPRDVFVNGTITANLFVSSYIGTISTLQLSKSLNGSYALNTLSVNNVTTDNPSWLHKDPKNGILYCLNEGLTVSNGSISSFSIANDGTLSLLGNGLTISGPVSSVLFNEGKAMAAAHYNGASLTTHNIQADGTLSPIQTITFTMPGPGPDPLKRQLTPHPHEALLDPTEKYIIVPDLGADLVRVFSIDPATALLTERTPYTAPPASGPRHGVFHVTDCGDTYFYLVSELANTVSSFKVTYGEDSEGLTFANIDSHGIYGDEKTPEGAAAAECLLTPDGKHIHTSSRNATILSLPQPPTHPLNSTALPSDTLQTWSINTASNGTYGSLSFSQLFPSGGIYPRQMSMNKAGTLVAVALQQSARVVIVKRDAKTGLFGDFVADVQVGDFEGVAGLNGQVTSVIWDEVEEIF</sequence>
<dbReference type="InterPro" id="IPR050282">
    <property type="entry name" value="Cycloisomerase_2"/>
</dbReference>
<dbReference type="GO" id="GO:0017057">
    <property type="term" value="F:6-phosphogluconolactonase activity"/>
    <property type="evidence" value="ECO:0007669"/>
    <property type="project" value="TreeGrafter"/>
</dbReference>
<dbReference type="Proteomes" id="UP000308671">
    <property type="component" value="Unassembled WGS sequence"/>
</dbReference>
<dbReference type="PANTHER" id="PTHR30344">
    <property type="entry name" value="6-PHOSPHOGLUCONOLACTONASE-RELATED"/>
    <property type="match status" value="1"/>
</dbReference>
<dbReference type="Pfam" id="PF10282">
    <property type="entry name" value="Lactonase"/>
    <property type="match status" value="1"/>
</dbReference>
<dbReference type="OrthoDB" id="9972196at2759"/>
<comment type="caution">
    <text evidence="2">The sequence shown here is derived from an EMBL/GenBank/DDBJ whole genome shotgun (WGS) entry which is preliminary data.</text>
</comment>
<evidence type="ECO:0000313" key="3">
    <source>
        <dbReference type="Proteomes" id="UP000308671"/>
    </source>
</evidence>
<dbReference type="AlphaFoldDB" id="A0A4S8RC24"/>
<dbReference type="SUPFAM" id="SSF50974">
    <property type="entry name" value="Nitrous oxide reductase, N-terminal domain"/>
    <property type="match status" value="1"/>
</dbReference>
<dbReference type="EMBL" id="PQXL01000094">
    <property type="protein sequence ID" value="THV51939.1"/>
    <property type="molecule type" value="Genomic_DNA"/>
</dbReference>
<dbReference type="InterPro" id="IPR011045">
    <property type="entry name" value="N2O_reductase_N"/>
</dbReference>
<dbReference type="InterPro" id="IPR015943">
    <property type="entry name" value="WD40/YVTN_repeat-like_dom_sf"/>
</dbReference>
<organism evidence="2 3">
    <name type="scientific">Botrytis galanthina</name>
    <dbReference type="NCBI Taxonomy" id="278940"/>
    <lineage>
        <taxon>Eukaryota</taxon>
        <taxon>Fungi</taxon>
        <taxon>Dikarya</taxon>
        <taxon>Ascomycota</taxon>
        <taxon>Pezizomycotina</taxon>
        <taxon>Leotiomycetes</taxon>
        <taxon>Helotiales</taxon>
        <taxon>Sclerotiniaceae</taxon>
        <taxon>Botrytis</taxon>
    </lineage>
</organism>